<sequence>MKQEGQMLEQLRRYYSLWRETNAIYEEWAIPEQRPGAVLDP</sequence>
<keyword evidence="2" id="KW-1185">Reference proteome</keyword>
<organism evidence="1 2">
    <name type="scientific">Agathobaculum ammoniilyticum</name>
    <dbReference type="NCBI Taxonomy" id="2981778"/>
    <lineage>
        <taxon>Bacteria</taxon>
        <taxon>Bacillati</taxon>
        <taxon>Bacillota</taxon>
        <taxon>Clostridia</taxon>
        <taxon>Eubacteriales</taxon>
        <taxon>Butyricicoccaceae</taxon>
        <taxon>Agathobaculum</taxon>
    </lineage>
</organism>
<reference evidence="1 2" key="1">
    <citation type="journal article" date="2021" name="ISME Commun">
        <title>Automated analysis of genomic sequences facilitates high-throughput and comprehensive description of bacteria.</title>
        <authorList>
            <person name="Hitch T.C.A."/>
        </authorList>
    </citation>
    <scope>NUCLEOTIDE SEQUENCE [LARGE SCALE GENOMIC DNA]</scope>
    <source>
        <strain evidence="1 2">Sanger_34</strain>
    </source>
</reference>
<gene>
    <name evidence="1" type="ORF">OCV66_12460</name>
</gene>
<dbReference type="Proteomes" id="UP001652397">
    <property type="component" value="Unassembled WGS sequence"/>
</dbReference>
<protein>
    <submittedName>
        <fullName evidence="1">Uncharacterized protein</fullName>
    </submittedName>
</protein>
<evidence type="ECO:0000313" key="1">
    <source>
        <dbReference type="EMBL" id="MCU6789893.1"/>
    </source>
</evidence>
<accession>A0ABT2U5I2</accession>
<name>A0ABT2U5I2_9FIRM</name>
<dbReference type="EMBL" id="JAOQJE010000013">
    <property type="protein sequence ID" value="MCU6789893.1"/>
    <property type="molecule type" value="Genomic_DNA"/>
</dbReference>
<evidence type="ECO:0000313" key="2">
    <source>
        <dbReference type="Proteomes" id="UP001652397"/>
    </source>
</evidence>
<proteinExistence type="predicted"/>
<dbReference type="RefSeq" id="WP_256435240.1">
    <property type="nucleotide sequence ID" value="NZ_JAOQJE010000013.1"/>
</dbReference>
<comment type="caution">
    <text evidence="1">The sequence shown here is derived from an EMBL/GenBank/DDBJ whole genome shotgun (WGS) entry which is preliminary data.</text>
</comment>